<gene>
    <name evidence="2" type="ORF">AVDCRST_MAG29-843</name>
</gene>
<dbReference type="AlphaFoldDB" id="A0A6J4LBD8"/>
<keyword evidence="2" id="KW-0378">Hydrolase</keyword>
<feature type="region of interest" description="Disordered" evidence="1">
    <location>
        <begin position="206"/>
        <end position="228"/>
    </location>
</feature>
<feature type="compositionally biased region" description="Basic residues" evidence="1">
    <location>
        <begin position="1"/>
        <end position="44"/>
    </location>
</feature>
<dbReference type="GO" id="GO:0008253">
    <property type="term" value="F:5'-nucleotidase activity"/>
    <property type="evidence" value="ECO:0007669"/>
    <property type="project" value="UniProtKB-EC"/>
</dbReference>
<feature type="non-terminal residue" evidence="2">
    <location>
        <position position="288"/>
    </location>
</feature>
<feature type="compositionally biased region" description="Low complexity" evidence="1">
    <location>
        <begin position="52"/>
        <end position="62"/>
    </location>
</feature>
<name>A0A6J4LBD8_9ACTN</name>
<feature type="region of interest" description="Disordered" evidence="1">
    <location>
        <begin position="1"/>
        <end position="188"/>
    </location>
</feature>
<dbReference type="EMBL" id="CADCUG010000047">
    <property type="protein sequence ID" value="CAA9327674.1"/>
    <property type="molecule type" value="Genomic_DNA"/>
</dbReference>
<organism evidence="2">
    <name type="scientific">uncultured Nocardioidaceae bacterium</name>
    <dbReference type="NCBI Taxonomy" id="253824"/>
    <lineage>
        <taxon>Bacteria</taxon>
        <taxon>Bacillati</taxon>
        <taxon>Actinomycetota</taxon>
        <taxon>Actinomycetes</taxon>
        <taxon>Propionibacteriales</taxon>
        <taxon>Nocardioidaceae</taxon>
        <taxon>environmental samples</taxon>
    </lineage>
</organism>
<feature type="compositionally biased region" description="Basic and acidic residues" evidence="1">
    <location>
        <begin position="137"/>
        <end position="149"/>
    </location>
</feature>
<feature type="non-terminal residue" evidence="2">
    <location>
        <position position="1"/>
    </location>
</feature>
<evidence type="ECO:0000313" key="2">
    <source>
        <dbReference type="EMBL" id="CAA9327674.1"/>
    </source>
</evidence>
<feature type="compositionally biased region" description="Basic residues" evidence="1">
    <location>
        <begin position="81"/>
        <end position="94"/>
    </location>
</feature>
<protein>
    <submittedName>
        <fullName evidence="2">5'-nucleotidase</fullName>
        <ecNumber evidence="2">3.1.3.5</ecNumber>
    </submittedName>
</protein>
<sequence length="288" mass="32620">DRHLRYRTAIRRRACSRTPRRRRSRRHGPRDRTRRGWAGRRRRAQEHPSRPPAGRAPAAGAERLPRSAGAAQRLLQPPAGLRRHGPLRWRRVPRHAGPSARGGEQGEEHADRRRRRPDRRLAPPVGRLPRRAGHRRPQPDRSGLRERRQPRVRRGARRAAAHPERRMPPRGRLCRPPAAVPGRGLPVPLGQRLRDRDPAAAAAALRHPQGAGRRGGLHRHDPRGHALRRDPLGCRRAAIRGRGGHRQPVRGGTAGPGCRGHRGPAARGRLPDRRHRCQRLHGHDRADH</sequence>
<proteinExistence type="predicted"/>
<reference evidence="2" key="1">
    <citation type="submission" date="2020-02" db="EMBL/GenBank/DDBJ databases">
        <authorList>
            <person name="Meier V. D."/>
        </authorList>
    </citation>
    <scope>NUCLEOTIDE SEQUENCE</scope>
    <source>
        <strain evidence="2">AVDCRST_MAG29</strain>
    </source>
</reference>
<evidence type="ECO:0000256" key="1">
    <source>
        <dbReference type="SAM" id="MobiDB-lite"/>
    </source>
</evidence>
<feature type="region of interest" description="Disordered" evidence="1">
    <location>
        <begin position="242"/>
        <end position="288"/>
    </location>
</feature>
<dbReference type="EC" id="3.1.3.5" evidence="2"/>
<feature type="compositionally biased region" description="Basic residues" evidence="1">
    <location>
        <begin position="150"/>
        <end position="160"/>
    </location>
</feature>
<accession>A0A6J4LBD8</accession>